<dbReference type="SUPFAM" id="SSF47240">
    <property type="entry name" value="Ferritin-like"/>
    <property type="match status" value="1"/>
</dbReference>
<evidence type="ECO:0000313" key="2">
    <source>
        <dbReference type="Proteomes" id="UP000248134"/>
    </source>
</evidence>
<proteinExistence type="predicted"/>
<evidence type="ECO:0000313" key="1">
    <source>
        <dbReference type="EMBL" id="PZA09674.1"/>
    </source>
</evidence>
<dbReference type="InterPro" id="IPR012347">
    <property type="entry name" value="Ferritin-like"/>
</dbReference>
<dbReference type="EMBL" id="QKQS01000029">
    <property type="protein sequence ID" value="PZA09674.1"/>
    <property type="molecule type" value="Genomic_DNA"/>
</dbReference>
<dbReference type="InterPro" id="IPR009078">
    <property type="entry name" value="Ferritin-like_SF"/>
</dbReference>
<reference evidence="1 2" key="1">
    <citation type="submission" date="2018-06" db="EMBL/GenBank/DDBJ databases">
        <title>Draft Whole-Genome Sequence of the purple photosynthetic bacterium Rhodospeudomonas palustris XCP.</title>
        <authorList>
            <person name="Rayyan A."/>
            <person name="Meyer T.E."/>
            <person name="Kyndt J.A."/>
        </authorList>
    </citation>
    <scope>NUCLEOTIDE SEQUENCE [LARGE SCALE GENOMIC DNA]</scope>
    <source>
        <strain evidence="1 2">XCP</strain>
    </source>
</reference>
<dbReference type="RefSeq" id="WP_110788245.1">
    <property type="nucleotide sequence ID" value="NZ_QKQS01000029.1"/>
</dbReference>
<gene>
    <name evidence="1" type="ORF">DNX69_22510</name>
</gene>
<protein>
    <submittedName>
        <fullName evidence="1">Uncharacterized protein</fullName>
    </submittedName>
</protein>
<dbReference type="InterPro" id="IPR010287">
    <property type="entry name" value="DUF892_YciF-like"/>
</dbReference>
<accession>A0A323UA41</accession>
<dbReference type="Proteomes" id="UP000248134">
    <property type="component" value="Unassembled WGS sequence"/>
</dbReference>
<dbReference type="PANTHER" id="PTHR30565">
    <property type="entry name" value="PROTEIN YCIF"/>
    <property type="match status" value="1"/>
</dbReference>
<name>A0A323UA41_RHOPL</name>
<sequence length="166" mass="18503">MAGTKDKDLNDLFFDTLKDIYFAEKQILKALPKMAKAATSDKLRAAFEKHRDETEGQIERLEQVFELLEKPARGKTCDAILGIIDEGKEIMDEYKGTEALDAGLLAAAQAVEHYEISRYGTLKTWAGLLGMKDAVKLIDQTLQQEKTTDQTLSKLAESEVNYEAAA</sequence>
<dbReference type="OrthoDB" id="9795056at2"/>
<dbReference type="AlphaFoldDB" id="A0A323UA41"/>
<dbReference type="Gene3D" id="1.20.1260.10">
    <property type="match status" value="1"/>
</dbReference>
<dbReference type="CDD" id="cd07909">
    <property type="entry name" value="YciF"/>
    <property type="match status" value="1"/>
</dbReference>
<comment type="caution">
    <text evidence="1">The sequence shown here is derived from an EMBL/GenBank/DDBJ whole genome shotgun (WGS) entry which is preliminary data.</text>
</comment>
<organism evidence="1 2">
    <name type="scientific">Rhodopseudomonas palustris</name>
    <dbReference type="NCBI Taxonomy" id="1076"/>
    <lineage>
        <taxon>Bacteria</taxon>
        <taxon>Pseudomonadati</taxon>
        <taxon>Pseudomonadota</taxon>
        <taxon>Alphaproteobacteria</taxon>
        <taxon>Hyphomicrobiales</taxon>
        <taxon>Nitrobacteraceae</taxon>
        <taxon>Rhodopseudomonas</taxon>
    </lineage>
</organism>
<dbReference type="PANTHER" id="PTHR30565:SF9">
    <property type="entry name" value="PROTEIN YCIF"/>
    <property type="match status" value="1"/>
</dbReference>
<dbReference type="InterPro" id="IPR047114">
    <property type="entry name" value="YciF"/>
</dbReference>
<dbReference type="Pfam" id="PF05974">
    <property type="entry name" value="DUF892"/>
    <property type="match status" value="1"/>
</dbReference>